<gene>
    <name evidence="9" type="ORF">E1267_04085</name>
</gene>
<dbReference type="InterPro" id="IPR003593">
    <property type="entry name" value="AAA+_ATPase"/>
</dbReference>
<comment type="caution">
    <text evidence="9">The sequence shown here is derived from an EMBL/GenBank/DDBJ whole genome shotgun (WGS) entry which is preliminary data.</text>
</comment>
<keyword evidence="6 7" id="KW-0472">Membrane</keyword>
<evidence type="ECO:0000256" key="4">
    <source>
        <dbReference type="ARBA" id="ARBA00022840"/>
    </source>
</evidence>
<dbReference type="EMBL" id="SMJZ01000008">
    <property type="protein sequence ID" value="TDC10553.1"/>
    <property type="molecule type" value="Genomic_DNA"/>
</dbReference>
<dbReference type="GO" id="GO:0005524">
    <property type="term" value="F:ATP binding"/>
    <property type="evidence" value="ECO:0007669"/>
    <property type="project" value="UniProtKB-KW"/>
</dbReference>
<dbReference type="PROSITE" id="PS00211">
    <property type="entry name" value="ABC_TRANSPORTER_1"/>
    <property type="match status" value="1"/>
</dbReference>
<feature type="transmembrane region" description="Helical" evidence="7">
    <location>
        <begin position="164"/>
        <end position="182"/>
    </location>
</feature>
<feature type="domain" description="ABC transporter" evidence="8">
    <location>
        <begin position="343"/>
        <end position="588"/>
    </location>
</feature>
<dbReference type="Pfam" id="PF00005">
    <property type="entry name" value="ABC_tran"/>
    <property type="match status" value="1"/>
</dbReference>
<dbReference type="SMART" id="SM00382">
    <property type="entry name" value="AAA"/>
    <property type="match status" value="1"/>
</dbReference>
<dbReference type="GO" id="GO:0034040">
    <property type="term" value="F:ATPase-coupled lipid transmembrane transporter activity"/>
    <property type="evidence" value="ECO:0007669"/>
    <property type="project" value="TreeGrafter"/>
</dbReference>
<evidence type="ECO:0000256" key="6">
    <source>
        <dbReference type="ARBA" id="ARBA00023136"/>
    </source>
</evidence>
<dbReference type="SUPFAM" id="SSF52540">
    <property type="entry name" value="P-loop containing nucleoside triphosphate hydrolases"/>
    <property type="match status" value="1"/>
</dbReference>
<dbReference type="GO" id="GO:0016887">
    <property type="term" value="F:ATP hydrolysis activity"/>
    <property type="evidence" value="ECO:0007669"/>
    <property type="project" value="InterPro"/>
</dbReference>
<name>A0A4R4NRI1_9ACTN</name>
<dbReference type="AlphaFoldDB" id="A0A4R4NRI1"/>
<feature type="transmembrane region" description="Helical" evidence="7">
    <location>
        <begin position="61"/>
        <end position="82"/>
    </location>
</feature>
<keyword evidence="5 7" id="KW-1133">Transmembrane helix</keyword>
<dbReference type="OrthoDB" id="9806127at2"/>
<feature type="transmembrane region" description="Helical" evidence="7">
    <location>
        <begin position="251"/>
        <end position="273"/>
    </location>
</feature>
<dbReference type="Gene3D" id="1.20.1560.10">
    <property type="entry name" value="ABC transporter type 1, transmembrane domain"/>
    <property type="match status" value="1"/>
</dbReference>
<dbReference type="PROSITE" id="PS50893">
    <property type="entry name" value="ABC_TRANSPORTER_2"/>
    <property type="match status" value="1"/>
</dbReference>
<evidence type="ECO:0000313" key="10">
    <source>
        <dbReference type="Proteomes" id="UP000295157"/>
    </source>
</evidence>
<evidence type="ECO:0000259" key="8">
    <source>
        <dbReference type="PROSITE" id="PS50893"/>
    </source>
</evidence>
<dbReference type="InterPro" id="IPR017871">
    <property type="entry name" value="ABC_transporter-like_CS"/>
</dbReference>
<dbReference type="Gene3D" id="3.40.50.300">
    <property type="entry name" value="P-loop containing nucleotide triphosphate hydrolases"/>
    <property type="match status" value="1"/>
</dbReference>
<dbReference type="InterPro" id="IPR003439">
    <property type="entry name" value="ABC_transporter-like_ATP-bd"/>
</dbReference>
<evidence type="ECO:0000256" key="1">
    <source>
        <dbReference type="ARBA" id="ARBA00004651"/>
    </source>
</evidence>
<evidence type="ECO:0000256" key="3">
    <source>
        <dbReference type="ARBA" id="ARBA00022741"/>
    </source>
</evidence>
<keyword evidence="10" id="KW-1185">Reference proteome</keyword>
<dbReference type="PANTHER" id="PTHR24221">
    <property type="entry name" value="ATP-BINDING CASSETTE SUB-FAMILY B"/>
    <property type="match status" value="1"/>
</dbReference>
<dbReference type="InterPro" id="IPR036640">
    <property type="entry name" value="ABC1_TM_sf"/>
</dbReference>
<proteinExistence type="predicted"/>
<sequence length="594" mass="63603">MTLRDSARMAQHTLALGLLADRRVSITVGVLVLLQAGMAAGTAYAQRHLVDAAGTHLLGGLLAAVALGMTAHALQLIGWRFTHNLRNDLRDRIQLALEQEITEAAAKIPTITHLERADFLNRITMLRRGTLALSKTGWAAAHAASVLAGIGLSLWLLIGVHPALALLAVAAVPILPLANRAMRMQRQALDATAESLRRESRLHDLCLNPDPAKEVWISGNGAELDRHARALWEEAADLEARARLRGLGGEIGAWAFYFSMLAGALLVVGLLLARGQATPGDAVLIISLAGQLRLQQQSAVESIALVADGGRVAEHHHWLLTYATEHGVHPTGTTVPARMTAGIELRDVCFTYPGTDTMVLDHVNLTLPAGSTLGLVGINGAGKSTLIKLLIGVYRPTSGAILVDGVDLREFDASEWAAVCTGTLQDFLKLQTPVAESVGAGDLSRIDDTARIGLALRRADAGVFVESLPDGLRTQLGRTFGGAELSHGQWQRIALARGLMREAPLLRVLDEPTAALDPQAEHDLFELYAEQTRNFAERGAVTVLVSHRFSTVHMTDHIVVLSHGQVVEQGSHAELLGAGGDYADLYLTQALAYR</sequence>
<keyword evidence="3" id="KW-0547">Nucleotide-binding</keyword>
<organism evidence="9 10">
    <name type="scientific">Nonomuraea longispora</name>
    <dbReference type="NCBI Taxonomy" id="1848320"/>
    <lineage>
        <taxon>Bacteria</taxon>
        <taxon>Bacillati</taxon>
        <taxon>Actinomycetota</taxon>
        <taxon>Actinomycetes</taxon>
        <taxon>Streptosporangiales</taxon>
        <taxon>Streptosporangiaceae</taxon>
        <taxon>Nonomuraea</taxon>
    </lineage>
</organism>
<dbReference type="Proteomes" id="UP000295157">
    <property type="component" value="Unassembled WGS sequence"/>
</dbReference>
<protein>
    <submittedName>
        <fullName evidence="9">ABC transporter ATP-binding protein</fullName>
    </submittedName>
</protein>
<dbReference type="SUPFAM" id="SSF90123">
    <property type="entry name" value="ABC transporter transmembrane region"/>
    <property type="match status" value="1"/>
</dbReference>
<dbReference type="PANTHER" id="PTHR24221:SF646">
    <property type="entry name" value="HAEMOLYSIN SECRETION ATP-BINDING PROTEIN"/>
    <property type="match status" value="1"/>
</dbReference>
<accession>A0A4R4NRI1</accession>
<evidence type="ECO:0000256" key="7">
    <source>
        <dbReference type="SAM" id="Phobius"/>
    </source>
</evidence>
<keyword evidence="2 7" id="KW-0812">Transmembrane</keyword>
<reference evidence="9 10" key="1">
    <citation type="submission" date="2019-02" db="EMBL/GenBank/DDBJ databases">
        <title>Draft genome sequences of novel Actinobacteria.</title>
        <authorList>
            <person name="Sahin N."/>
            <person name="Ay H."/>
            <person name="Saygin H."/>
        </authorList>
    </citation>
    <scope>NUCLEOTIDE SEQUENCE [LARGE SCALE GENOMIC DNA]</scope>
    <source>
        <strain evidence="9 10">KC201</strain>
    </source>
</reference>
<evidence type="ECO:0000256" key="2">
    <source>
        <dbReference type="ARBA" id="ARBA00022692"/>
    </source>
</evidence>
<keyword evidence="4 9" id="KW-0067">ATP-binding</keyword>
<dbReference type="RefSeq" id="WP_132329900.1">
    <property type="nucleotide sequence ID" value="NZ_SMJZ01000008.1"/>
</dbReference>
<evidence type="ECO:0000256" key="5">
    <source>
        <dbReference type="ARBA" id="ARBA00022989"/>
    </source>
</evidence>
<dbReference type="InterPro" id="IPR027417">
    <property type="entry name" value="P-loop_NTPase"/>
</dbReference>
<evidence type="ECO:0000313" key="9">
    <source>
        <dbReference type="EMBL" id="TDC10553.1"/>
    </source>
</evidence>
<feature type="transmembrane region" description="Helical" evidence="7">
    <location>
        <begin position="137"/>
        <end position="158"/>
    </location>
</feature>
<dbReference type="InterPro" id="IPR039421">
    <property type="entry name" value="Type_1_exporter"/>
</dbReference>
<dbReference type="GO" id="GO:0005886">
    <property type="term" value="C:plasma membrane"/>
    <property type="evidence" value="ECO:0007669"/>
    <property type="project" value="UniProtKB-SubCell"/>
</dbReference>
<comment type="subcellular location">
    <subcellularLocation>
        <location evidence="1">Cell membrane</location>
        <topology evidence="1">Multi-pass membrane protein</topology>
    </subcellularLocation>
</comment>